<gene>
    <name evidence="3" type="ORF">WICPIJ_006311</name>
</gene>
<feature type="coiled-coil region" evidence="1">
    <location>
        <begin position="582"/>
        <end position="630"/>
    </location>
</feature>
<dbReference type="GO" id="GO:0031122">
    <property type="term" value="P:cytoplasmic microtubule organization"/>
    <property type="evidence" value="ECO:0007669"/>
    <property type="project" value="TreeGrafter"/>
</dbReference>
<feature type="coiled-coil region" evidence="1">
    <location>
        <begin position="81"/>
        <end position="157"/>
    </location>
</feature>
<dbReference type="Proteomes" id="UP000774326">
    <property type="component" value="Unassembled WGS sequence"/>
</dbReference>
<evidence type="ECO:0000313" key="4">
    <source>
        <dbReference type="Proteomes" id="UP000774326"/>
    </source>
</evidence>
<dbReference type="Pfam" id="PF01302">
    <property type="entry name" value="CAP_GLY"/>
    <property type="match status" value="1"/>
</dbReference>
<dbReference type="PANTHER" id="PTHR18947:SF28">
    <property type="entry name" value="GIRDIN, ISOFORM A"/>
    <property type="match status" value="1"/>
</dbReference>
<reference evidence="3" key="1">
    <citation type="journal article" date="2021" name="Open Biol.">
        <title>Shared evolutionary footprints suggest mitochondrial oxidative damage underlies multiple complex I losses in fungi.</title>
        <authorList>
            <person name="Schikora-Tamarit M.A."/>
            <person name="Marcet-Houben M."/>
            <person name="Nosek J."/>
            <person name="Gabaldon T."/>
        </authorList>
    </citation>
    <scope>NUCLEOTIDE SEQUENCE</scope>
    <source>
        <strain evidence="3">CBS2887</strain>
    </source>
</reference>
<protein>
    <recommendedName>
        <fullName evidence="2">CAP-Gly domain-containing protein</fullName>
    </recommendedName>
</protein>
<feature type="coiled-coil region" evidence="1">
    <location>
        <begin position="189"/>
        <end position="223"/>
    </location>
</feature>
<comment type="caution">
    <text evidence="3">The sequence shown here is derived from an EMBL/GenBank/DDBJ whole genome shotgun (WGS) entry which is preliminary data.</text>
</comment>
<dbReference type="GO" id="GO:0005737">
    <property type="term" value="C:cytoplasm"/>
    <property type="evidence" value="ECO:0007669"/>
    <property type="project" value="TreeGrafter"/>
</dbReference>
<proteinExistence type="predicted"/>
<dbReference type="AlphaFoldDB" id="A0A9P8Q2B9"/>
<dbReference type="GO" id="GO:0030705">
    <property type="term" value="P:cytoskeleton-dependent intracellular transport"/>
    <property type="evidence" value="ECO:0007669"/>
    <property type="project" value="TreeGrafter"/>
</dbReference>
<evidence type="ECO:0000313" key="3">
    <source>
        <dbReference type="EMBL" id="KAH3682721.1"/>
    </source>
</evidence>
<dbReference type="PROSITE" id="PS00845">
    <property type="entry name" value="CAP_GLY_1"/>
    <property type="match status" value="1"/>
</dbReference>
<dbReference type="SUPFAM" id="SSF74924">
    <property type="entry name" value="Cap-Gly domain"/>
    <property type="match status" value="1"/>
</dbReference>
<dbReference type="Gene3D" id="2.30.30.190">
    <property type="entry name" value="CAP Gly-rich-like domain"/>
    <property type="match status" value="1"/>
</dbReference>
<reference evidence="3" key="2">
    <citation type="submission" date="2021-01" db="EMBL/GenBank/DDBJ databases">
        <authorList>
            <person name="Schikora-Tamarit M.A."/>
        </authorList>
    </citation>
    <scope>NUCLEOTIDE SEQUENCE</scope>
    <source>
        <strain evidence="3">CBS2887</strain>
    </source>
</reference>
<sequence length="715" mass="81596">MVEINEELKYKGCGAIVRFKGETRFAPGLWIGLELRDPIGKNNGSVNGISYFDCEDNHGLFIKESSLLADSEVESKAKMVIEKLQEKLYVLSKENNELVVKINEAYGETESLRKALAELNDVNETLLIGKEELVQRLEVLENEITRLSDHNNTLNKEIGSLRPSNDTSIEHTQNGEQGAMFSQHQEEIMDEVSMQLDDSSLLIRELEMEVDRLNDLVSEQKVLETDYQEMCLLNDALKGKVSDLEDLLRVQRDIEKLNLEVEADLALQVDLLKSQLEEKEASIKELEKSAHIPMSKDNTQNEEQLLSRIHILTVEKEDLLKRIEFYQFESDLSSDVWGKQRYAESIQQMLKLVSHEIDSGLLDREIHLKALRFRLILNYSHARIETYSSWSLDGLAQVYKQVRKDFFAGHFNITSVDQLRNKIDSSFHSQIELHTVKLKDELASYEMLLSLFKLEESALRSLKNVIPSTSYEEWLGYSIEFFDGNLSRDIESLEYVGFMTTLLFDIFDSIDSGNTKSLDDILKDVVDRMPSIVNFLVSFTPKTFTVQFVDPDNTPSSKTGSHDGRESQSLQTALDASRLIDNKELRSKVKSFSQEVLKLKRSLTSKDRELGNMVSSNEKLKNEIKSLMNTELVGSNSGLDVQKMYQNAEKRDLIQKSVNSQSNLRFVIDLQTKSFSCKWLDTSLDAPSEILRTSDSKKLAIIGLQLRKAVYASSL</sequence>
<dbReference type="InterPro" id="IPR036859">
    <property type="entry name" value="CAP-Gly_dom_sf"/>
</dbReference>
<name>A0A9P8Q2B9_WICPI</name>
<organism evidence="3 4">
    <name type="scientific">Wickerhamomyces pijperi</name>
    <name type="common">Yeast</name>
    <name type="synonym">Pichia pijperi</name>
    <dbReference type="NCBI Taxonomy" id="599730"/>
    <lineage>
        <taxon>Eukaryota</taxon>
        <taxon>Fungi</taxon>
        <taxon>Dikarya</taxon>
        <taxon>Ascomycota</taxon>
        <taxon>Saccharomycotina</taxon>
        <taxon>Saccharomycetes</taxon>
        <taxon>Phaffomycetales</taxon>
        <taxon>Wickerhamomycetaceae</taxon>
        <taxon>Wickerhamomyces</taxon>
    </lineage>
</organism>
<keyword evidence="4" id="KW-1185">Reference proteome</keyword>
<dbReference type="SMART" id="SM01052">
    <property type="entry name" value="CAP_GLY"/>
    <property type="match status" value="1"/>
</dbReference>
<feature type="domain" description="CAP-Gly" evidence="2">
    <location>
        <begin position="21"/>
        <end position="63"/>
    </location>
</feature>
<evidence type="ECO:0000256" key="1">
    <source>
        <dbReference type="SAM" id="Coils"/>
    </source>
</evidence>
<evidence type="ECO:0000259" key="2">
    <source>
        <dbReference type="PROSITE" id="PS50245"/>
    </source>
</evidence>
<dbReference type="PROSITE" id="PS50245">
    <property type="entry name" value="CAP_GLY_2"/>
    <property type="match status" value="1"/>
</dbReference>
<dbReference type="InterPro" id="IPR000938">
    <property type="entry name" value="CAP-Gly_domain"/>
</dbReference>
<dbReference type="GO" id="GO:0008017">
    <property type="term" value="F:microtubule binding"/>
    <property type="evidence" value="ECO:0007669"/>
    <property type="project" value="TreeGrafter"/>
</dbReference>
<dbReference type="PANTHER" id="PTHR18947">
    <property type="entry name" value="HOOK PROTEINS"/>
    <property type="match status" value="1"/>
</dbReference>
<dbReference type="GO" id="GO:0005815">
    <property type="term" value="C:microtubule organizing center"/>
    <property type="evidence" value="ECO:0007669"/>
    <property type="project" value="TreeGrafter"/>
</dbReference>
<keyword evidence="1" id="KW-0175">Coiled coil</keyword>
<dbReference type="EMBL" id="JAEUBG010003481">
    <property type="protein sequence ID" value="KAH3682721.1"/>
    <property type="molecule type" value="Genomic_DNA"/>
</dbReference>
<dbReference type="OrthoDB" id="2130750at2759"/>
<accession>A0A9P8Q2B9</accession>
<dbReference type="GO" id="GO:0051959">
    <property type="term" value="F:dynein light intermediate chain binding"/>
    <property type="evidence" value="ECO:0007669"/>
    <property type="project" value="TreeGrafter"/>
</dbReference>